<feature type="region of interest" description="Disordered" evidence="1">
    <location>
        <begin position="173"/>
        <end position="194"/>
    </location>
</feature>
<evidence type="ECO:0000313" key="3">
    <source>
        <dbReference type="Proteomes" id="UP000007174"/>
    </source>
</evidence>
<gene>
    <name evidence="2" type="ORF">CH063_15256</name>
</gene>
<sequence>MPSSPVICSYARTAQHLLFSFRVLPPSGRDSEAQKKVSGVMGRASHAITLFRAMSIKGWLARLLCQSTAKAYRDILQSELVLATHSCFAIPGLPGSCKVSERKGRGRDECRMQLAALRVGHWQHSGDFLRNDEAVLCKRRVRLSRRVPRPELSGHCVPAGGFRVLPCAEIRAGNPKSSGSRTNKAWEAGKEEVG</sequence>
<dbReference type="Proteomes" id="UP000007174">
    <property type="component" value="Unassembled WGS sequence"/>
</dbReference>
<reference evidence="3" key="1">
    <citation type="journal article" date="2012" name="Nat. Genet.">
        <title>Lifestyle transitions in plant pathogenic Colletotrichum fungi deciphered by genome and transcriptome analyses.</title>
        <authorList>
            <person name="O'Connell R.J."/>
            <person name="Thon M.R."/>
            <person name="Hacquard S."/>
            <person name="Amyotte S.G."/>
            <person name="Kleemann J."/>
            <person name="Torres M.F."/>
            <person name="Damm U."/>
            <person name="Buiate E.A."/>
            <person name="Epstein L."/>
            <person name="Alkan N."/>
            <person name="Altmueller J."/>
            <person name="Alvarado-Balderrama L."/>
            <person name="Bauser C.A."/>
            <person name="Becker C."/>
            <person name="Birren B.W."/>
            <person name="Chen Z."/>
            <person name="Choi J."/>
            <person name="Crouch J.A."/>
            <person name="Duvick J.P."/>
            <person name="Farman M.A."/>
            <person name="Gan P."/>
            <person name="Heiman D."/>
            <person name="Henrissat B."/>
            <person name="Howard R.J."/>
            <person name="Kabbage M."/>
            <person name="Koch C."/>
            <person name="Kracher B."/>
            <person name="Kubo Y."/>
            <person name="Law A.D."/>
            <person name="Lebrun M.-H."/>
            <person name="Lee Y.-H."/>
            <person name="Miyara I."/>
            <person name="Moore N."/>
            <person name="Neumann U."/>
            <person name="Nordstroem K."/>
            <person name="Panaccione D.G."/>
            <person name="Panstruga R."/>
            <person name="Place M."/>
            <person name="Proctor R.H."/>
            <person name="Prusky D."/>
            <person name="Rech G."/>
            <person name="Reinhardt R."/>
            <person name="Rollins J.A."/>
            <person name="Rounsley S."/>
            <person name="Schardl C.L."/>
            <person name="Schwartz D.C."/>
            <person name="Shenoy N."/>
            <person name="Shirasu K."/>
            <person name="Sikhakolli U.R."/>
            <person name="Stueber K."/>
            <person name="Sukno S.A."/>
            <person name="Sweigard J.A."/>
            <person name="Takano Y."/>
            <person name="Takahara H."/>
            <person name="Trail F."/>
            <person name="van der Does H.C."/>
            <person name="Voll L.M."/>
            <person name="Will I."/>
            <person name="Young S."/>
            <person name="Zeng Q."/>
            <person name="Zhang J."/>
            <person name="Zhou S."/>
            <person name="Dickman M.B."/>
            <person name="Schulze-Lefert P."/>
            <person name="Ver Loren van Themaat E."/>
            <person name="Ma L.-J."/>
            <person name="Vaillancourt L.J."/>
        </authorList>
    </citation>
    <scope>NUCLEOTIDE SEQUENCE [LARGE SCALE GENOMIC DNA]</scope>
    <source>
        <strain evidence="3">IMI 349063</strain>
    </source>
</reference>
<proteinExistence type="predicted"/>
<accession>H1W223</accession>
<organism evidence="2 3">
    <name type="scientific">Colletotrichum higginsianum (strain IMI 349063)</name>
    <name type="common">Crucifer anthracnose fungus</name>
    <dbReference type="NCBI Taxonomy" id="759273"/>
    <lineage>
        <taxon>Eukaryota</taxon>
        <taxon>Fungi</taxon>
        <taxon>Dikarya</taxon>
        <taxon>Ascomycota</taxon>
        <taxon>Pezizomycotina</taxon>
        <taxon>Sordariomycetes</taxon>
        <taxon>Hypocreomycetidae</taxon>
        <taxon>Glomerellales</taxon>
        <taxon>Glomerellaceae</taxon>
        <taxon>Colletotrichum</taxon>
        <taxon>Colletotrichum destructivum species complex</taxon>
    </lineage>
</organism>
<protein>
    <submittedName>
        <fullName evidence="2">Uncharacterized protein</fullName>
    </submittedName>
</protein>
<evidence type="ECO:0000313" key="2">
    <source>
        <dbReference type="EMBL" id="CCF46536.1"/>
    </source>
</evidence>
<dbReference type="EMBL" id="CACQ02008796">
    <property type="protein sequence ID" value="CCF46536.1"/>
    <property type="molecule type" value="Genomic_DNA"/>
</dbReference>
<evidence type="ECO:0000256" key="1">
    <source>
        <dbReference type="SAM" id="MobiDB-lite"/>
    </source>
</evidence>
<name>H1W223_COLHI</name>
<dbReference type="HOGENOM" id="CLU_1402333_0_0_1"/>
<dbReference type="AlphaFoldDB" id="H1W223"/>